<dbReference type="Proteomes" id="UP000005809">
    <property type="component" value="Unassembled WGS sequence"/>
</dbReference>
<reference evidence="1 2" key="1">
    <citation type="submission" date="2012-05" db="EMBL/GenBank/DDBJ databases">
        <title>The Genome Sequence of Fusobacterium periodontium Oral Taxon 201 Strain D10.</title>
        <authorList>
            <consortium name="The Broad Institute Genome Sequencing Platform"/>
            <consortium name="The Broad Institute Genome Sequencing Center for Infectious Disease"/>
            <person name="Earl A."/>
            <person name="Ward D."/>
            <person name="Feldgarden M."/>
            <person name="Gevers D."/>
            <person name="Strauss J."/>
            <person name="Sibley C."/>
            <person name="White A."/>
            <person name="Ambrose C.E."/>
            <person name="Allen-Vercoe E."/>
            <person name="Walker B."/>
            <person name="Young S.K."/>
            <person name="Zeng Q."/>
            <person name="Gargeya S."/>
            <person name="Fitzgerald M."/>
            <person name="Haas B."/>
            <person name="Abouelleil A."/>
            <person name="Alvarado L."/>
            <person name="Arachchi H.M."/>
            <person name="Berlin A.M."/>
            <person name="Chapman S.B."/>
            <person name="Goldberg J."/>
            <person name="Griggs A."/>
            <person name="Gujja S."/>
            <person name="Hansen M."/>
            <person name="Howarth C."/>
            <person name="Imamovic A."/>
            <person name="Larimer J."/>
            <person name="McCowan C."/>
            <person name="Montmayeur A."/>
            <person name="Murphy C."/>
            <person name="Neiman D."/>
            <person name="Pearson M."/>
            <person name="Priest M."/>
            <person name="Roberts A."/>
            <person name="Saif S."/>
            <person name="Shea T."/>
            <person name="Sisk P."/>
            <person name="Sykes S."/>
            <person name="Wortman J."/>
            <person name="Nusbaum C."/>
            <person name="Birren B."/>
        </authorList>
    </citation>
    <scope>NUCLEOTIDE SEQUENCE [LARGE SCALE GENOMIC DNA]</scope>
    <source>
        <strain evidence="1 2">D10</strain>
    </source>
</reference>
<proteinExistence type="predicted"/>
<dbReference type="PATRIC" id="fig|620833.3.peg.1247"/>
<gene>
    <name evidence="1" type="ORF">FPOG_00243</name>
</gene>
<comment type="caution">
    <text evidence="1">The sequence shown here is derived from an EMBL/GenBank/DDBJ whole genome shotgun (WGS) entry which is preliminary data.</text>
</comment>
<evidence type="ECO:0000313" key="1">
    <source>
        <dbReference type="EMBL" id="EKA93528.1"/>
    </source>
</evidence>
<organism evidence="1 2">
    <name type="scientific">Fusobacterium periodonticum D10</name>
    <dbReference type="NCBI Taxonomy" id="620833"/>
    <lineage>
        <taxon>Bacteria</taxon>
        <taxon>Fusobacteriati</taxon>
        <taxon>Fusobacteriota</taxon>
        <taxon>Fusobacteriia</taxon>
        <taxon>Fusobacteriales</taxon>
        <taxon>Fusobacteriaceae</taxon>
        <taxon>Fusobacterium</taxon>
    </lineage>
</organism>
<evidence type="ECO:0000313" key="2">
    <source>
        <dbReference type="Proteomes" id="UP000005809"/>
    </source>
</evidence>
<protein>
    <recommendedName>
        <fullName evidence="3">Serine O-acetyltransferase</fullName>
    </recommendedName>
</protein>
<dbReference type="SUPFAM" id="SSF51161">
    <property type="entry name" value="Trimeric LpxA-like enzymes"/>
    <property type="match status" value="1"/>
</dbReference>
<dbReference type="EMBL" id="ACIF01000219">
    <property type="protein sequence ID" value="EKA93528.1"/>
    <property type="molecule type" value="Genomic_DNA"/>
</dbReference>
<dbReference type="AlphaFoldDB" id="K1HDI6"/>
<dbReference type="Gene3D" id="2.160.10.10">
    <property type="entry name" value="Hexapeptide repeat proteins"/>
    <property type="match status" value="1"/>
</dbReference>
<name>K1HDI6_9FUSO</name>
<sequence length="245" mass="28498">MILSLSEDKLIEYIVKQLNNFFPDKQIELTEDIKESFKLSLSRLEYCFGFIKNSAYNKEGIVTFDHLHTDQYLQFIYFWANTHWRMGYDENFSKKLGNLHRYLSGMFLSYKCALPDIFFIFHSVGTVIGNATYDNFLVISQSVTINTGDIIENIRRPILGKGLYLGTHAKIIGNQTVGDYVSIGVEATSYNNDVPSNSTIIRNEGKDIQRKRKSSSCYAQRFFNVDIQEYNYTKDMYIQKLLNRK</sequence>
<accession>K1HDI6</accession>
<dbReference type="RefSeq" id="WP_005967444.1">
    <property type="nucleotide sequence ID" value="NZ_JH815384.1"/>
</dbReference>
<evidence type="ECO:0008006" key="3">
    <source>
        <dbReference type="Google" id="ProtNLM"/>
    </source>
</evidence>
<dbReference type="InterPro" id="IPR011004">
    <property type="entry name" value="Trimer_LpxA-like_sf"/>
</dbReference>
<dbReference type="HOGENOM" id="CLU_107086_0_0_0"/>